<dbReference type="EMBL" id="NBNE01016683">
    <property type="protein sequence ID" value="OWY93114.1"/>
    <property type="molecule type" value="Genomic_DNA"/>
</dbReference>
<dbReference type="GO" id="GO:0003676">
    <property type="term" value="F:nucleic acid binding"/>
    <property type="evidence" value="ECO:0007669"/>
    <property type="project" value="InterPro"/>
</dbReference>
<evidence type="ECO:0000313" key="3">
    <source>
        <dbReference type="Proteomes" id="UP000198211"/>
    </source>
</evidence>
<dbReference type="Proteomes" id="UP000198211">
    <property type="component" value="Unassembled WGS sequence"/>
</dbReference>
<feature type="domain" description="DDE-1" evidence="1">
    <location>
        <begin position="165"/>
        <end position="298"/>
    </location>
</feature>
<organism evidence="2 3">
    <name type="scientific">Phytophthora megakarya</name>
    <dbReference type="NCBI Taxonomy" id="4795"/>
    <lineage>
        <taxon>Eukaryota</taxon>
        <taxon>Sar</taxon>
        <taxon>Stramenopiles</taxon>
        <taxon>Oomycota</taxon>
        <taxon>Peronosporomycetes</taxon>
        <taxon>Peronosporales</taxon>
        <taxon>Peronosporaceae</taxon>
        <taxon>Phytophthora</taxon>
    </lineage>
</organism>
<dbReference type="OrthoDB" id="111624at2759"/>
<evidence type="ECO:0000313" key="2">
    <source>
        <dbReference type="EMBL" id="OWY93114.1"/>
    </source>
</evidence>
<accession>A0A225UJ20</accession>
<evidence type="ECO:0000259" key="1">
    <source>
        <dbReference type="Pfam" id="PF03184"/>
    </source>
</evidence>
<feature type="non-terminal residue" evidence="2">
    <location>
        <position position="1"/>
    </location>
</feature>
<dbReference type="InterPro" id="IPR004875">
    <property type="entry name" value="DDE_SF_endonuclease_dom"/>
</dbReference>
<reference evidence="3" key="1">
    <citation type="submission" date="2017-03" db="EMBL/GenBank/DDBJ databases">
        <title>Phytopthora megakarya and P. palmivora, two closely related causual agents of cacao black pod achieved similar genome size and gene model numbers by different mechanisms.</title>
        <authorList>
            <person name="Ali S."/>
            <person name="Shao J."/>
            <person name="Larry D.J."/>
            <person name="Kronmiller B."/>
            <person name="Shen D."/>
            <person name="Strem M.D."/>
            <person name="Melnick R.L."/>
            <person name="Guiltinan M.J."/>
            <person name="Tyler B.M."/>
            <person name="Meinhardt L.W."/>
            <person name="Bailey B.A."/>
        </authorList>
    </citation>
    <scope>NUCLEOTIDE SEQUENCE [LARGE SCALE GENOMIC DNA]</scope>
    <source>
        <strain evidence="3">zdho120</strain>
    </source>
</reference>
<dbReference type="AlphaFoldDB" id="A0A225UJ20"/>
<gene>
    <name evidence="2" type="ORF">PHMEG_00037609</name>
</gene>
<sequence>INKARNWWKARENLVTLPRGSLSLSSRLSSGRTRSNVKALPGRGRRQSEWVKWIYPHLLSEFDRLRKAGLKFDSLLLKHVAQLGKEKIESIERQVAYHLGQLQREFASGELDENCVENIDETHFVIDFDNGRTLGFIGETQIRYADVVSGGEGMTMVVRISGGQNARVLPPMMIFTNSAGNYPIRGVPDNVDGVSYRTGPKGWMSKKKFREYLTEPRAMRKDWKGRKKHIFLDNCSGHLSNDECPQELLELKAELRYLSANATDLCQPADSFVIAKIKDVWAQKWNQRKIDLIEGGKWQNNKRNDGSWSGKLRNPGKSFFLHLATETIREVNSKKMKTI</sequence>
<proteinExistence type="predicted"/>
<protein>
    <recommendedName>
        <fullName evidence="1">DDE-1 domain-containing protein</fullName>
    </recommendedName>
</protein>
<keyword evidence="3" id="KW-1185">Reference proteome</keyword>
<comment type="caution">
    <text evidence="2">The sequence shown here is derived from an EMBL/GenBank/DDBJ whole genome shotgun (WGS) entry which is preliminary data.</text>
</comment>
<dbReference type="Pfam" id="PF03184">
    <property type="entry name" value="DDE_1"/>
    <property type="match status" value="1"/>
</dbReference>
<name>A0A225UJ20_9STRA</name>